<protein>
    <submittedName>
        <fullName evidence="3">Protein lifeguard 2</fullName>
    </submittedName>
</protein>
<dbReference type="GeneID" id="108019850"/>
<evidence type="ECO:0000313" key="2">
    <source>
        <dbReference type="Proteomes" id="UP001652628"/>
    </source>
</evidence>
<gene>
    <name evidence="3" type="primary">LOC108019850</name>
</gene>
<name>A0AB39ZUF4_DROSZ</name>
<proteinExistence type="predicted"/>
<evidence type="ECO:0000256" key="1">
    <source>
        <dbReference type="SAM" id="Phobius"/>
    </source>
</evidence>
<organism evidence="2 3">
    <name type="scientific">Drosophila suzukii</name>
    <name type="common">Spotted-wing drosophila fruit fly</name>
    <dbReference type="NCBI Taxonomy" id="28584"/>
    <lineage>
        <taxon>Eukaryota</taxon>
        <taxon>Metazoa</taxon>
        <taxon>Ecdysozoa</taxon>
        <taxon>Arthropoda</taxon>
        <taxon>Hexapoda</taxon>
        <taxon>Insecta</taxon>
        <taxon>Pterygota</taxon>
        <taxon>Neoptera</taxon>
        <taxon>Endopterygota</taxon>
        <taxon>Diptera</taxon>
        <taxon>Brachycera</taxon>
        <taxon>Muscomorpha</taxon>
        <taxon>Ephydroidea</taxon>
        <taxon>Drosophilidae</taxon>
        <taxon>Drosophila</taxon>
        <taxon>Sophophora</taxon>
    </lineage>
</organism>
<evidence type="ECO:0000313" key="3">
    <source>
        <dbReference type="RefSeq" id="XP_016943377.3"/>
    </source>
</evidence>
<feature type="transmembrane region" description="Helical" evidence="1">
    <location>
        <begin position="205"/>
        <end position="224"/>
    </location>
</feature>
<feature type="transmembrane region" description="Helical" evidence="1">
    <location>
        <begin position="20"/>
        <end position="46"/>
    </location>
</feature>
<keyword evidence="2" id="KW-1185">Reference proteome</keyword>
<keyword evidence="1" id="KW-1133">Transmembrane helix</keyword>
<keyword evidence="1" id="KW-0812">Transmembrane</keyword>
<feature type="transmembrane region" description="Helical" evidence="1">
    <location>
        <begin position="170"/>
        <end position="193"/>
    </location>
</feature>
<sequence length="278" mass="32625">MADIPEKSVYYKRERRKFALITYLLTAIFLIVALLQWVLFSFVGILRLFFTLHYWVSCIFFGLGLVLLVFFIFFEALRFNKTVNWLFAVLIFECIVLGIAPLVARHYRYQFLFSFLIWTLALVIFILCGSFLPLDLTLDVVVLFVLAVVSIIGAIYFVMLYIVANVPYSFIIARAFIVISILMFVMYHAQIINGGRFAEMRTKDYFLAAIILFLDFLLLFLFSFQMAPKWSDLCDSEWKNNLVLFKETTTSRPILWWHTWTWSTEDSALKHSTEEYAP</sequence>
<feature type="transmembrane region" description="Helical" evidence="1">
    <location>
        <begin position="85"/>
        <end position="104"/>
    </location>
</feature>
<accession>A0AB39ZUF4</accession>
<reference evidence="3" key="1">
    <citation type="submission" date="2025-08" db="UniProtKB">
        <authorList>
            <consortium name="RefSeq"/>
        </authorList>
    </citation>
    <scope>IDENTIFICATION</scope>
</reference>
<feature type="transmembrane region" description="Helical" evidence="1">
    <location>
        <begin position="141"/>
        <end position="164"/>
    </location>
</feature>
<keyword evidence="1" id="KW-0472">Membrane</keyword>
<dbReference type="RefSeq" id="XP_016943377.3">
    <property type="nucleotide sequence ID" value="XM_017087888.3"/>
</dbReference>
<feature type="transmembrane region" description="Helical" evidence="1">
    <location>
        <begin position="52"/>
        <end position="73"/>
    </location>
</feature>
<dbReference type="AlphaFoldDB" id="A0AB39ZUF4"/>
<dbReference type="Proteomes" id="UP001652628">
    <property type="component" value="Chromosome 2R"/>
</dbReference>
<feature type="transmembrane region" description="Helical" evidence="1">
    <location>
        <begin position="110"/>
        <end position="134"/>
    </location>
</feature>